<evidence type="ECO:0000256" key="3">
    <source>
        <dbReference type="ARBA" id="ARBA00022692"/>
    </source>
</evidence>
<comment type="subcellular location">
    <subcellularLocation>
        <location evidence="1">Cell membrane</location>
        <topology evidence="1">Multi-pass membrane protein</topology>
    </subcellularLocation>
</comment>
<dbReference type="InterPro" id="IPR003838">
    <property type="entry name" value="ABC3_permease_C"/>
</dbReference>
<reference evidence="9 10" key="1">
    <citation type="journal article" date="2023" name="Antonie Van Leeuwenhoek">
        <title>Unveiling the genomic potential of a novel thermostable glycoside hydrolases producing Neobacillus sedimentimangrovi UE25.</title>
        <authorList>
            <person name="Ejaz U."/>
            <person name="Saleem F."/>
            <person name="Rashid R."/>
            <person name="Hasan K.A."/>
            <person name="Syed M.N."/>
            <person name="Sohail M."/>
        </authorList>
    </citation>
    <scope>NUCLEOTIDE SEQUENCE [LARGE SCALE GENOMIC DNA]</scope>
    <source>
        <strain evidence="9 10">UE25</strain>
    </source>
</reference>
<comment type="similarity">
    <text evidence="6">Belongs to the ABC-4 integral membrane protein family.</text>
</comment>
<proteinExistence type="inferred from homology"/>
<accession>A0ABS8QEN1</accession>
<evidence type="ECO:0000256" key="1">
    <source>
        <dbReference type="ARBA" id="ARBA00004651"/>
    </source>
</evidence>
<evidence type="ECO:0000256" key="2">
    <source>
        <dbReference type="ARBA" id="ARBA00022475"/>
    </source>
</evidence>
<keyword evidence="3 7" id="KW-0812">Transmembrane</keyword>
<gene>
    <name evidence="9" type="ORF">LRS37_01565</name>
</gene>
<evidence type="ECO:0000313" key="10">
    <source>
        <dbReference type="Proteomes" id="UP001162836"/>
    </source>
</evidence>
<dbReference type="EMBL" id="JAJODE010000002">
    <property type="protein sequence ID" value="MCD4837582.1"/>
    <property type="molecule type" value="Genomic_DNA"/>
</dbReference>
<feature type="transmembrane region" description="Helical" evidence="7">
    <location>
        <begin position="333"/>
        <end position="354"/>
    </location>
</feature>
<feature type="transmembrane region" description="Helical" evidence="7">
    <location>
        <begin position="750"/>
        <end position="773"/>
    </location>
</feature>
<dbReference type="Proteomes" id="UP001162836">
    <property type="component" value="Unassembled WGS sequence"/>
</dbReference>
<organism evidence="9 10">
    <name type="scientific">Neobacillus sedimentimangrovi</name>
    <dbReference type="NCBI Taxonomy" id="2699460"/>
    <lineage>
        <taxon>Bacteria</taxon>
        <taxon>Bacillati</taxon>
        <taxon>Bacillota</taxon>
        <taxon>Bacilli</taxon>
        <taxon>Bacillales</taxon>
        <taxon>Bacillaceae</taxon>
        <taxon>Neobacillus</taxon>
    </lineage>
</organism>
<evidence type="ECO:0000256" key="5">
    <source>
        <dbReference type="ARBA" id="ARBA00023136"/>
    </source>
</evidence>
<feature type="transmembrane region" description="Helical" evidence="7">
    <location>
        <begin position="288"/>
        <end position="313"/>
    </location>
</feature>
<evidence type="ECO:0000259" key="8">
    <source>
        <dbReference type="Pfam" id="PF02687"/>
    </source>
</evidence>
<feature type="transmembrane region" description="Helical" evidence="7">
    <location>
        <begin position="688"/>
        <end position="716"/>
    </location>
</feature>
<sequence length="817" mass="94161">MFKLALKFLFSRKKWLILMIGSLAITIASVTSIFTASEAIKEALKVKAFDLYGEHTGILTGIYETKESLQKEANMVGEYQLIDTIIIDKDKLATIGWMDNNAIKLGHIKLLEGKFPKNDKEVAIESAYLQLIDDNWKIGQKRKIHINDKEVNVRLVGIIKNYSAQWSVPINLEKGVNDFPNIFISNKLSYTESKSKNFLIKFNGNNKKATEKMEHLLNKFNQKGMINEKLFNKGLIDYDTIFFLSITFQFLTLLLSLFCIVSLFSYFNIEQNHKIAVLKAIGSNKLKLYKIYFYQCLIIFLLSLIVAIPLQLVLHLLIIDQSFKQGTINTSNIFYLISVIAIWLFLIFIIIFFISTRSVKKSDRFSINELLSKQMDPSYLYDIFTKKFNLKSFTKKQLARQLFIYPKQLIFTILILCFTILLITFSIFIQKEAAGIWDTTQEYYLTSQETYGYETIDNFNVLKNQGLTFSVEDVKEIEKIPGILYIDKNPFMVDVHPLIHSNLITPSIRKWIEDYGSVDGLNNDKEIIPNVKYTIVNSEEFNEIYSGKEYKDFVGKILLYIPSNNRSSNDKELVGKKLSLIKKYKSNNGFETIQKDFEIFDVINKPLVKKIIDHHKIQNNEITIVLDEQTALKSGLFPGYNELGIYIQKNLSTREYENIDHKVTGLIATIPGSLFQNIPEFIKEDSKIYSLTGFLGILSFFVASILTVISIVIIVFSKYNLEKRNWGIYLSLGMNKKQIIKFLNLEIQTYLFISTIISSIIFIIGMIIINHIYPFSFYLKYFCLAILSISIFLIIGSVVLGKIIKNQSISSILRIVE</sequence>
<keyword evidence="2" id="KW-1003">Cell membrane</keyword>
<name>A0ABS8QEN1_9BACI</name>
<keyword evidence="10" id="KW-1185">Reference proteome</keyword>
<comment type="caution">
    <text evidence="9">The sequence shown here is derived from an EMBL/GenBank/DDBJ whole genome shotgun (WGS) entry which is preliminary data.</text>
</comment>
<protein>
    <submittedName>
        <fullName evidence="9">ABC transporter permease</fullName>
    </submittedName>
</protein>
<feature type="domain" description="ABC3 transporter permease C-terminal" evidence="8">
    <location>
        <begin position="247"/>
        <end position="355"/>
    </location>
</feature>
<feature type="domain" description="ABC3 transporter permease C-terminal" evidence="8">
    <location>
        <begin position="699"/>
        <end position="797"/>
    </location>
</feature>
<keyword evidence="4 7" id="KW-1133">Transmembrane helix</keyword>
<feature type="transmembrane region" description="Helical" evidence="7">
    <location>
        <begin position="241"/>
        <end position="267"/>
    </location>
</feature>
<feature type="transmembrane region" description="Helical" evidence="7">
    <location>
        <begin position="779"/>
        <end position="804"/>
    </location>
</feature>
<dbReference type="Pfam" id="PF02687">
    <property type="entry name" value="FtsX"/>
    <property type="match status" value="2"/>
</dbReference>
<evidence type="ECO:0000256" key="4">
    <source>
        <dbReference type="ARBA" id="ARBA00022989"/>
    </source>
</evidence>
<evidence type="ECO:0000313" key="9">
    <source>
        <dbReference type="EMBL" id="MCD4837582.1"/>
    </source>
</evidence>
<dbReference type="PANTHER" id="PTHR30572">
    <property type="entry name" value="MEMBRANE COMPONENT OF TRANSPORTER-RELATED"/>
    <property type="match status" value="1"/>
</dbReference>
<evidence type="ECO:0000256" key="6">
    <source>
        <dbReference type="ARBA" id="ARBA00038076"/>
    </source>
</evidence>
<keyword evidence="5 7" id="KW-0472">Membrane</keyword>
<evidence type="ECO:0000256" key="7">
    <source>
        <dbReference type="SAM" id="Phobius"/>
    </source>
</evidence>
<feature type="transmembrane region" description="Helical" evidence="7">
    <location>
        <begin position="409"/>
        <end position="429"/>
    </location>
</feature>
<dbReference type="RefSeq" id="WP_231314059.1">
    <property type="nucleotide sequence ID" value="NZ_JAJODE010000002.1"/>
</dbReference>
<dbReference type="InterPro" id="IPR050250">
    <property type="entry name" value="Macrolide_Exporter_MacB"/>
</dbReference>
<dbReference type="PANTHER" id="PTHR30572:SF4">
    <property type="entry name" value="ABC TRANSPORTER PERMEASE YTRF"/>
    <property type="match status" value="1"/>
</dbReference>